<organism evidence="1">
    <name type="scientific">Anguilla anguilla</name>
    <name type="common">European freshwater eel</name>
    <name type="synonym">Muraena anguilla</name>
    <dbReference type="NCBI Taxonomy" id="7936"/>
    <lineage>
        <taxon>Eukaryota</taxon>
        <taxon>Metazoa</taxon>
        <taxon>Chordata</taxon>
        <taxon>Craniata</taxon>
        <taxon>Vertebrata</taxon>
        <taxon>Euteleostomi</taxon>
        <taxon>Actinopterygii</taxon>
        <taxon>Neopterygii</taxon>
        <taxon>Teleostei</taxon>
        <taxon>Anguilliformes</taxon>
        <taxon>Anguillidae</taxon>
        <taxon>Anguilla</taxon>
    </lineage>
</organism>
<reference evidence="1" key="2">
    <citation type="journal article" date="2015" name="Fish Shellfish Immunol.">
        <title>Early steps in the European eel (Anguilla anguilla)-Vibrio vulnificus interaction in the gills: Role of the RtxA13 toxin.</title>
        <authorList>
            <person name="Callol A."/>
            <person name="Pajuelo D."/>
            <person name="Ebbesson L."/>
            <person name="Teles M."/>
            <person name="MacKenzie S."/>
            <person name="Amaro C."/>
        </authorList>
    </citation>
    <scope>NUCLEOTIDE SEQUENCE</scope>
</reference>
<evidence type="ECO:0000313" key="1">
    <source>
        <dbReference type="EMBL" id="JAH35659.1"/>
    </source>
</evidence>
<reference evidence="1" key="1">
    <citation type="submission" date="2014-11" db="EMBL/GenBank/DDBJ databases">
        <authorList>
            <person name="Amaro Gonzalez C."/>
        </authorList>
    </citation>
    <scope>NUCLEOTIDE SEQUENCE</scope>
</reference>
<proteinExistence type="predicted"/>
<sequence length="30" mass="3508">MQKLTLLNCINLSKFNGIQYIISQLFVHMP</sequence>
<dbReference type="EMBL" id="GBXM01072918">
    <property type="protein sequence ID" value="JAH35659.1"/>
    <property type="molecule type" value="Transcribed_RNA"/>
</dbReference>
<name>A0A0E9S2J7_ANGAN</name>
<dbReference type="AlphaFoldDB" id="A0A0E9S2J7"/>
<accession>A0A0E9S2J7</accession>
<protein>
    <submittedName>
        <fullName evidence="1">Uncharacterized protein</fullName>
    </submittedName>
</protein>